<evidence type="ECO:0000313" key="47">
    <source>
        <dbReference type="EMBL" id="KKH96956.1"/>
    </source>
</evidence>
<evidence type="ECO:0000313" key="24">
    <source>
        <dbReference type="EMBL" id="KKH11607.1"/>
    </source>
</evidence>
<evidence type="ECO:0000313" key="67">
    <source>
        <dbReference type="Proteomes" id="UP000034152"/>
    </source>
</evidence>
<dbReference type="EMBL" id="JJOT01000108">
    <property type="protein sequence ID" value="KKF99531.1"/>
    <property type="molecule type" value="Genomic_DNA"/>
</dbReference>
<evidence type="ECO:0000313" key="19">
    <source>
        <dbReference type="EMBL" id="KKG94242.1"/>
    </source>
</evidence>
<dbReference type="EMBL" id="JJPT01000030">
    <property type="protein sequence ID" value="KKG94242.1"/>
    <property type="molecule type" value="Genomic_DNA"/>
</dbReference>
<dbReference type="EMBL" id="JJQC01000043">
    <property type="protein sequence ID" value="KKH23340.1"/>
    <property type="molecule type" value="Genomic_DNA"/>
</dbReference>
<dbReference type="EMBL" id="JJPB01000016">
    <property type="protein sequence ID" value="KKG34619.1"/>
    <property type="molecule type" value="Genomic_DNA"/>
</dbReference>
<dbReference type="EMBL" id="JJOR01000111">
    <property type="protein sequence ID" value="KKG02406.1"/>
    <property type="molecule type" value="Genomic_DNA"/>
</dbReference>
<dbReference type="Proteomes" id="UP000034820">
    <property type="component" value="Unassembled WGS sequence"/>
</dbReference>
<dbReference type="Proteomes" id="UP000034872">
    <property type="component" value="Unassembled WGS sequence"/>
</dbReference>
<dbReference type="EMBL" id="JJPN01000099">
    <property type="protein sequence ID" value="KKG71359.1"/>
    <property type="molecule type" value="Genomic_DNA"/>
</dbReference>
<evidence type="ECO:0000313" key="98">
    <source>
        <dbReference type="Proteomes" id="UP000034944"/>
    </source>
</evidence>
<dbReference type="EMBL" id="JJQP01000309">
    <property type="protein sequence ID" value="KKH60764.1"/>
    <property type="molecule type" value="Genomic_DNA"/>
</dbReference>
<evidence type="ECO:0000313" key="73">
    <source>
        <dbReference type="Proteomes" id="UP000034259"/>
    </source>
</evidence>
<dbReference type="Proteomes" id="UP000034577">
    <property type="component" value="Unassembled WGS sequence"/>
</dbReference>
<evidence type="ECO:0000313" key="4">
    <source>
        <dbReference type="EMBL" id="KKG14942.1"/>
    </source>
</evidence>
<evidence type="ECO:0000313" key="25">
    <source>
        <dbReference type="EMBL" id="KKH12675.1"/>
    </source>
</evidence>
<dbReference type="Proteomes" id="UP000034074">
    <property type="component" value="Unassembled WGS sequence"/>
</dbReference>
<evidence type="ECO:0000313" key="33">
    <source>
        <dbReference type="EMBL" id="KKH36430.1"/>
    </source>
</evidence>
<evidence type="ECO:0000313" key="93">
    <source>
        <dbReference type="Proteomes" id="UP000034842"/>
    </source>
</evidence>
<evidence type="ECO:0000313" key="39">
    <source>
        <dbReference type="EMBL" id="KKH63778.1"/>
    </source>
</evidence>
<dbReference type="EMBL" id="JJQU01000231">
    <property type="protein sequence ID" value="KKH80728.1"/>
    <property type="molecule type" value="Genomic_DNA"/>
</dbReference>
<organism evidence="7 81">
    <name type="scientific">Methanosarcina mazei</name>
    <name type="common">Methanosarcina frisia</name>
    <dbReference type="NCBI Taxonomy" id="2209"/>
    <lineage>
        <taxon>Archaea</taxon>
        <taxon>Methanobacteriati</taxon>
        <taxon>Methanobacteriota</taxon>
        <taxon>Stenosarchaea group</taxon>
        <taxon>Methanomicrobia</taxon>
        <taxon>Methanosarcinales</taxon>
        <taxon>Methanosarcinaceae</taxon>
        <taxon>Methanosarcina</taxon>
    </lineage>
</organism>
<dbReference type="Proteomes" id="UP000033987">
    <property type="component" value="Unassembled WGS sequence"/>
</dbReference>
<dbReference type="EMBL" id="JJQJ01000014">
    <property type="protein sequence ID" value="KKH53211.1"/>
    <property type="molecule type" value="Genomic_DNA"/>
</dbReference>
<dbReference type="EMBL" id="JJPH01000060">
    <property type="protein sequence ID" value="KKG52903.1"/>
    <property type="molecule type" value="Genomic_DNA"/>
</dbReference>
<evidence type="ECO:0000313" key="22">
    <source>
        <dbReference type="EMBL" id="KKH02874.1"/>
    </source>
</evidence>
<reference evidence="51 52" key="1">
    <citation type="journal article" date="2015" name="ISME J.">
        <title>Genomic and phenotypic differentiation among Methanosarcina mazei populations from Columbia River sediment.</title>
        <authorList>
            <person name="Youngblut N.D."/>
            <person name="Wirth J.S."/>
            <person name="Henriksen J.R."/>
            <person name="Smith M."/>
            <person name="Simon H."/>
            <person name="Metcalf W.W."/>
            <person name="Whitaker R.J."/>
        </authorList>
    </citation>
    <scope>NUCLEOTIDE SEQUENCE [LARGE SCALE GENOMIC DNA]</scope>
    <source>
        <strain evidence="26 63">1.F.A.1A.3</strain>
        <strain evidence="27 89">1.F.A.1B.3</strain>
        <strain evidence="28 58">1.F.A.1B.4</strain>
        <strain evidence="29 95">1.F.M.0.5</strain>
        <strain evidence="30 74">1.H.A.0.1</strain>
        <strain evidence="31 90">1.H.A.1A.1</strain>
        <strain evidence="32 60">1.H.A.1A.3</strain>
        <strain evidence="33 87">1.H.A.1A.4</strain>
        <strain evidence="35 53">1.H.A.1A.6</strain>
        <strain evidence="34 73">1.H.A.2.1</strain>
        <strain evidence="36 70">1.H.A.2.3</strain>
        <strain evidence="37 77">1.H.A.2.6</strain>
        <strain evidence="40 88">1.H.A.2.7</strain>
        <strain evidence="38">1.H.A.2.8</strain>
        <strain evidence="39 57">1.H.M.0.1</strain>
        <strain evidence="43 96">1.H.M.1A.1</strain>
        <strain evidence="42 61">1.H.M.1A.2</strain>
        <strain evidence="41 93">1.H.M.1A.3</strain>
        <strain evidence="45 67">1.H.M.2.1</strain>
        <strain evidence="44 51">1.H.M.2.2</strain>
        <strain evidence="46 97">1.H.M.2.3</strain>
        <strain evidence="47 86">1.H.M.2.4</strain>
        <strain evidence="48 94">1.H.T.2.1</strain>
        <strain evidence="49 55">1.H.T.2.3</strain>
        <strain evidence="50 79">1.H.T.2.5</strain>
        <strain evidence="2 65">2.F.A.2.3</strain>
        <strain evidence="3 82">2.F.A.2.4</strain>
        <strain evidence="1 83">2.F.T.0.2</strain>
        <strain evidence="4 62">2.F.T.2.6</strain>
        <strain evidence="5 54">3.F.A.1A.3</strain>
        <strain evidence="7 81">3.F.A.2.12</strain>
        <strain evidence="6 85">3.F.A.2.3</strain>
        <strain evidence="8 66">3.F.A.2.5</strain>
        <strain evidence="9 69">3.F.A.2.6</strain>
        <strain evidence="10 71">3.F.A.2.7</strain>
        <strain evidence="11 68">3.F.T.1A.1</strain>
        <strain evidence="12 80">3.F.T.1A.4</strain>
        <strain evidence="13 64">3.H.A.1A.2</strain>
        <strain evidence="14 59">3.H.A.2.1</strain>
        <strain evidence="16 91">3.H.A.2.4</strain>
        <strain evidence="15 56">3.H.A.2.5</strain>
        <strain evidence="18 99">3.H.A.2.6</strain>
        <strain evidence="17 76">3.H.A.2.8</strain>
        <strain evidence="19 84">3.H.M.1A.1</strain>
        <strain evidence="21 78">3.H.M.1B.1</strain>
        <strain evidence="20 52">3.H.M.1B.2</strain>
        <strain evidence="22 72">3.H.M.1B.5</strain>
        <strain evidence="25 75">3.H.M.2.7</strain>
        <strain evidence="23 92">3.H.T.1A.1</strain>
        <strain evidence="24 98">3.H.T.1A.2</strain>
    </source>
</reference>
<dbReference type="Proteomes" id="UP000034021">
    <property type="component" value="Unassembled WGS sequence"/>
</dbReference>
<dbReference type="Proteomes" id="UP000034195">
    <property type="component" value="Unassembled WGS sequence"/>
</dbReference>
<evidence type="ECO:0000313" key="10">
    <source>
        <dbReference type="EMBL" id="KKG52903.1"/>
    </source>
</evidence>
<dbReference type="EMBL" id="JJPI01000053">
    <property type="protein sequence ID" value="KKG55641.1"/>
    <property type="molecule type" value="Genomic_DNA"/>
</dbReference>
<evidence type="ECO:0000313" key="36">
    <source>
        <dbReference type="EMBL" id="KKH55186.1"/>
    </source>
</evidence>
<dbReference type="EMBL" id="JJQS01000043">
    <property type="protein sequence ID" value="KKH76779.1"/>
    <property type="molecule type" value="Genomic_DNA"/>
</dbReference>
<evidence type="ECO:0000313" key="91">
    <source>
        <dbReference type="Proteomes" id="UP000034817"/>
    </source>
</evidence>
<evidence type="ECO:0000313" key="49">
    <source>
        <dbReference type="EMBL" id="KKI03093.1"/>
    </source>
</evidence>
<evidence type="ECO:0000313" key="17">
    <source>
        <dbReference type="EMBL" id="KKG86150.1"/>
    </source>
</evidence>
<evidence type="ECO:0000313" key="94">
    <source>
        <dbReference type="Proteomes" id="UP000034872"/>
    </source>
</evidence>
<evidence type="ECO:0000313" key="51">
    <source>
        <dbReference type="Proteomes" id="UP000033814"/>
    </source>
</evidence>
<evidence type="ECO:0000313" key="60">
    <source>
        <dbReference type="Proteomes" id="UP000034021"/>
    </source>
</evidence>
<evidence type="ECO:0000313" key="41">
    <source>
        <dbReference type="EMBL" id="KKH71731.1"/>
    </source>
</evidence>
<dbReference type="EMBL" id="JJPS01000193">
    <property type="protein sequence ID" value="KKG86150.1"/>
    <property type="molecule type" value="Genomic_DNA"/>
</dbReference>
<evidence type="ECO:0000313" key="95">
    <source>
        <dbReference type="Proteomes" id="UP000034921"/>
    </source>
</evidence>
<dbReference type="EMBL" id="JJPQ01000147">
    <property type="protein sequence ID" value="KKG78682.1"/>
    <property type="molecule type" value="Genomic_DNA"/>
</dbReference>
<dbReference type="EMBL" id="JJQK01000199">
    <property type="protein sequence ID" value="KKH48225.1"/>
    <property type="molecule type" value="Genomic_DNA"/>
</dbReference>
<dbReference type="Proteomes" id="UP000033835">
    <property type="component" value="Unassembled WGS sequence"/>
</dbReference>
<evidence type="ECO:0000313" key="54">
    <source>
        <dbReference type="Proteomes" id="UP000033878"/>
    </source>
</evidence>
<dbReference type="Proteomes" id="UP000034672">
    <property type="component" value="Unassembled WGS sequence"/>
</dbReference>
<evidence type="ECO:0000313" key="45">
    <source>
        <dbReference type="EMBL" id="KKH80728.1"/>
    </source>
</evidence>
<evidence type="ECO:0000313" key="89">
    <source>
        <dbReference type="Proteomes" id="UP000034733"/>
    </source>
</evidence>
<evidence type="ECO:0000313" key="57">
    <source>
        <dbReference type="Proteomes" id="UP000033933"/>
    </source>
</evidence>
<evidence type="ECO:0000313" key="88">
    <source>
        <dbReference type="Proteomes" id="UP000034692"/>
    </source>
</evidence>
<sequence length="71" mass="8344">MAQVLTDFWSFVEIESTRKKSPIPANIKYNPLTDKFIGVFMVVIIPPIMAKMEEKNKRRNILEFLFKTILI</sequence>
<dbReference type="EMBL" id="JJQI01000108">
    <property type="protein sequence ID" value="KKH36430.1"/>
    <property type="molecule type" value="Genomic_DNA"/>
</dbReference>
<evidence type="ECO:0000313" key="18">
    <source>
        <dbReference type="EMBL" id="KKG89862.1"/>
    </source>
</evidence>
<evidence type="ECO:0000313" key="1">
    <source>
        <dbReference type="EMBL" id="KKF99531.1"/>
    </source>
</evidence>
<dbReference type="Proteomes" id="UP000034944">
    <property type="component" value="Unassembled WGS sequence"/>
</dbReference>
<dbReference type="Proteomes" id="UP000034668">
    <property type="component" value="Unassembled WGS sequence"/>
</dbReference>
<evidence type="ECO:0000313" key="64">
    <source>
        <dbReference type="Proteomes" id="UP000034074"/>
    </source>
</evidence>
<evidence type="ECO:0000313" key="97">
    <source>
        <dbReference type="Proteomes" id="UP000034937"/>
    </source>
</evidence>
<gene>
    <name evidence="2" type="ORF">DU31_04930</name>
    <name evidence="11" type="ORF">DU33_01005</name>
    <name evidence="4" type="ORF">DU34_04710</name>
    <name evidence="7" type="ORF">DU35_02840</name>
    <name evidence="10" type="ORF">DU36_00305</name>
    <name evidence="30" type="ORF">DU37_01850</name>
    <name evidence="9" type="ORF">DU38_00355</name>
    <name evidence="8" type="ORF">DU39_00815</name>
    <name evidence="1" type="ORF">DU40_00815</name>
    <name evidence="6" type="ORF">DU41_03360</name>
    <name evidence="25" type="ORF">DU42_03805</name>
    <name evidence="26" type="ORF">DU44_00015</name>
    <name evidence="12" type="ORF">DU45_09460</name>
    <name evidence="13" type="ORF">DU46_03045</name>
    <name evidence="3" type="ORF">DU47_00895</name>
    <name evidence="27" type="ORF">DU48_00730</name>
    <name evidence="5" type="ORF">DU49_19695</name>
    <name evidence="32" type="ORF">DU50_04375</name>
    <name evidence="23" type="ORF">DU51_18555</name>
    <name evidence="31" type="ORF">DU54_02440</name>
    <name evidence="16" type="ORF">DU55_19045</name>
    <name evidence="22" type="ORF">DU56_09665</name>
    <name evidence="18" type="ORF">DU57_02335</name>
    <name evidence="17" type="ORF">DU59_04745</name>
    <name evidence="29" type="ORF">DU60_02190</name>
    <name evidence="15" type="ORF">DU61_04110</name>
    <name evidence="24" type="ORF">DU62_03620</name>
    <name evidence="14" type="ORF">DU63_03100</name>
    <name evidence="28" type="ORF">DU65_00160</name>
    <name evidence="21" type="ORF">DU66_03300</name>
    <name evidence="20" type="ORF">DU68_09270</name>
    <name evidence="19" type="ORF">DU69_02310</name>
    <name evidence="33" type="ORF">DU71_18520</name>
    <name evidence="34" type="ORF">DU72_05130</name>
    <name evidence="38" type="ORF">DU73_08955</name>
    <name evidence="37" type="ORF">DU74_10325</name>
    <name evidence="40" type="ORF">DU75_01735</name>
    <name evidence="36" type="ORF">DU76_05650</name>
    <name evidence="42" type="ORF">DU77_00965</name>
    <name evidence="41" type="ORF">DU78_03645</name>
    <name evidence="47" type="ORF">DU79_05895</name>
    <name evidence="45" type="ORF">DU80_09005</name>
    <name evidence="49" type="ORF">DU81_00850</name>
    <name evidence="44" type="ORF">DU82_01375</name>
    <name evidence="50" type="ORF">DU83_01140</name>
    <name evidence="48" type="ORF">DU84_01360</name>
    <name evidence="35" type="ORF">DU85_06455</name>
    <name evidence="43" type="ORF">DU86_05270</name>
    <name evidence="39" type="ORF">DU87_02345</name>
    <name evidence="46" type="ORF">DU88_08025</name>
</gene>
<dbReference type="Proteomes" id="UP000034921">
    <property type="component" value="Unassembled WGS sequence"/>
</dbReference>
<evidence type="ECO:0000313" key="50">
    <source>
        <dbReference type="EMBL" id="KKI04428.1"/>
    </source>
</evidence>
<evidence type="ECO:0000313" key="20">
    <source>
        <dbReference type="EMBL" id="KKG99628.1"/>
    </source>
</evidence>
<dbReference type="Proteomes" id="UP000033889">
    <property type="component" value="Unassembled WGS sequence"/>
</dbReference>
<dbReference type="EMBL" id="JJQZ01000012">
    <property type="protein sequence ID" value="KKH99576.1"/>
    <property type="molecule type" value="Genomic_DNA"/>
</dbReference>
<dbReference type="Proteomes" id="UP000033878">
    <property type="component" value="Unassembled WGS sequence"/>
</dbReference>
<evidence type="ECO:0000313" key="28">
    <source>
        <dbReference type="EMBL" id="KKH23340.1"/>
    </source>
</evidence>
<dbReference type="Proteomes" id="UP000034259">
    <property type="component" value="Unassembled WGS sequence"/>
</dbReference>
<dbReference type="EMBL" id="JJRB01000054">
    <property type="protein sequence ID" value="KKI04428.1"/>
    <property type="molecule type" value="Genomic_DNA"/>
</dbReference>
<evidence type="ECO:0000313" key="62">
    <source>
        <dbReference type="Proteomes" id="UP000034047"/>
    </source>
</evidence>
<evidence type="ECO:0000313" key="35">
    <source>
        <dbReference type="EMBL" id="KKH53211.1"/>
    </source>
</evidence>
<dbReference type="EMBL" id="JJQO01000084">
    <property type="protein sequence ID" value="KKH67169.1"/>
    <property type="molecule type" value="Genomic_DNA"/>
</dbReference>
<evidence type="ECO:0000313" key="72">
    <source>
        <dbReference type="Proteomes" id="UP000034253"/>
    </source>
</evidence>
<dbReference type="EMBL" id="JJQW01000086">
    <property type="protein sequence ID" value="KKH87059.1"/>
    <property type="molecule type" value="Genomic_DNA"/>
</dbReference>
<dbReference type="Proteomes" id="UP000034468">
    <property type="component" value="Unassembled WGS sequence"/>
</dbReference>
<evidence type="ECO:0000313" key="34">
    <source>
        <dbReference type="EMBL" id="KKH48225.1"/>
    </source>
</evidence>
<dbReference type="EMBL" id="JJQF01000132">
    <property type="protein sequence ID" value="KKH27356.1"/>
    <property type="molecule type" value="Genomic_DNA"/>
</dbReference>
<dbReference type="EMBL" id="JJPZ01000063">
    <property type="protein sequence ID" value="KKH11607.1"/>
    <property type="molecule type" value="Genomic_DNA"/>
</dbReference>
<evidence type="ECO:0000313" key="74">
    <source>
        <dbReference type="Proteomes" id="UP000034338"/>
    </source>
</evidence>
<evidence type="ECO:0000313" key="85">
    <source>
        <dbReference type="Proteomes" id="UP000034667"/>
    </source>
</evidence>
<evidence type="ECO:0000313" key="59">
    <source>
        <dbReference type="Proteomes" id="UP000034001"/>
    </source>
</evidence>
<evidence type="ECO:0000313" key="69">
    <source>
        <dbReference type="Proteomes" id="UP000034195"/>
    </source>
</evidence>
<evidence type="ECO:0000313" key="3">
    <source>
        <dbReference type="EMBL" id="KKG02827.1"/>
    </source>
</evidence>
<evidence type="ECO:0000313" key="31">
    <source>
        <dbReference type="EMBL" id="KKH33634.1"/>
    </source>
</evidence>
<dbReference type="EMBL" id="JJQV01000135">
    <property type="protein sequence ID" value="KKH80395.1"/>
    <property type="molecule type" value="Genomic_DNA"/>
</dbReference>
<dbReference type="Proteomes" id="UP000034937">
    <property type="component" value="Unassembled WGS sequence"/>
</dbReference>
<dbReference type="Proteomes" id="UP000034243">
    <property type="component" value="Unassembled WGS sequence"/>
</dbReference>
<evidence type="ECO:0000313" key="66">
    <source>
        <dbReference type="Proteomes" id="UP000034151"/>
    </source>
</evidence>
<evidence type="ECO:0000313" key="63">
    <source>
        <dbReference type="Proteomes" id="UP000034064"/>
    </source>
</evidence>
<dbReference type="Proteomes" id="UP000033933">
    <property type="component" value="Unassembled WGS sequence"/>
</dbReference>
<evidence type="ECO:0000313" key="70">
    <source>
        <dbReference type="Proteomes" id="UP000034232"/>
    </source>
</evidence>
<evidence type="ECO:0000313" key="5">
    <source>
        <dbReference type="EMBL" id="KKG34619.1"/>
    </source>
</evidence>
<dbReference type="EMBL" id="JJQA01000023">
    <property type="protein sequence ID" value="KKH19682.1"/>
    <property type="molecule type" value="Genomic_DNA"/>
</dbReference>
<dbReference type="Proteomes" id="UP000034040">
    <property type="component" value="Unassembled WGS sequence"/>
</dbReference>
<dbReference type="Proteomes" id="UP000034001">
    <property type="component" value="Unassembled WGS sequence"/>
</dbReference>
<dbReference type="Proteomes" id="UP000034152">
    <property type="component" value="Unassembled WGS sequence"/>
</dbReference>
<evidence type="ECO:0000313" key="76">
    <source>
        <dbReference type="Proteomes" id="UP000034409"/>
    </source>
</evidence>
<dbReference type="Proteomes" id="UP000034188">
    <property type="component" value="Unassembled WGS sequence"/>
</dbReference>
<dbReference type="EMBL" id="JJPR01000020">
    <property type="protein sequence ID" value="KKG89862.1"/>
    <property type="molecule type" value="Genomic_DNA"/>
</dbReference>
<dbReference type="Proteomes" id="UP000034733">
    <property type="component" value="Unassembled WGS sequence"/>
</dbReference>
<evidence type="ECO:0000313" key="14">
    <source>
        <dbReference type="EMBL" id="KKG72325.1"/>
    </source>
</evidence>
<evidence type="ECO:0000313" key="7">
    <source>
        <dbReference type="EMBL" id="KKG41438.1"/>
    </source>
</evidence>
<name>A0A0F8GQT3_METMZ</name>
<dbReference type="Proteomes" id="UP000034578">
    <property type="component" value="Unassembled WGS sequence"/>
</dbReference>
<evidence type="ECO:0000313" key="32">
    <source>
        <dbReference type="EMBL" id="KKH35192.1"/>
    </source>
</evidence>
<evidence type="ECO:0000313" key="8">
    <source>
        <dbReference type="EMBL" id="KKG43449.1"/>
    </source>
</evidence>
<dbReference type="Proteomes" id="UP000034566">
    <property type="component" value="Unassembled WGS sequence"/>
</dbReference>
<keyword evidence="82" id="KW-1185">Reference proteome</keyword>
<evidence type="ECO:0000313" key="43">
    <source>
        <dbReference type="EMBL" id="KKH78982.1"/>
    </source>
</evidence>
<evidence type="ECO:0000313" key="61">
    <source>
        <dbReference type="Proteomes" id="UP000034040"/>
    </source>
</evidence>
<evidence type="ECO:0000313" key="12">
    <source>
        <dbReference type="EMBL" id="KKG59487.1"/>
    </source>
</evidence>
<evidence type="ECO:0000313" key="16">
    <source>
        <dbReference type="EMBL" id="KKG78869.1"/>
    </source>
</evidence>
<evidence type="ECO:0000313" key="99">
    <source>
        <dbReference type="Proteomes" id="UP000034950"/>
    </source>
</evidence>
<evidence type="ECO:0000313" key="90">
    <source>
        <dbReference type="Proteomes" id="UP000034758"/>
    </source>
</evidence>
<evidence type="ECO:0000313" key="79">
    <source>
        <dbReference type="Proteomes" id="UP000034547"/>
    </source>
</evidence>
<evidence type="ECO:0000313" key="26">
    <source>
        <dbReference type="EMBL" id="KKH19682.1"/>
    </source>
</evidence>
<evidence type="ECO:0000313" key="23">
    <source>
        <dbReference type="EMBL" id="KKH11598.1"/>
    </source>
</evidence>
<dbReference type="EMBL" id="JJPX01000037">
    <property type="protein sequence ID" value="KKH12675.1"/>
    <property type="molecule type" value="Genomic_DNA"/>
</dbReference>
<dbReference type="EMBL" id="JJPO01000096">
    <property type="protein sequence ID" value="KKG72325.1"/>
    <property type="molecule type" value="Genomic_DNA"/>
</dbReference>
<dbReference type="Proteomes" id="UP000033885">
    <property type="component" value="Unassembled WGS sequence"/>
</dbReference>
<comment type="caution">
    <text evidence="7">The sequence shown here is derived from an EMBL/GenBank/DDBJ whole genome shotgun (WGS) entry which is preliminary data.</text>
</comment>
<dbReference type="EMBL" id="JJPP01000095">
    <property type="protein sequence ID" value="KKG78869.1"/>
    <property type="molecule type" value="Genomic_DNA"/>
</dbReference>
<evidence type="ECO:0000313" key="52">
    <source>
        <dbReference type="Proteomes" id="UP000033835"/>
    </source>
</evidence>
<evidence type="ECO:0000313" key="48">
    <source>
        <dbReference type="EMBL" id="KKH99576.1"/>
    </source>
</evidence>
<evidence type="ECO:0000313" key="6">
    <source>
        <dbReference type="EMBL" id="KKG38889.1"/>
    </source>
</evidence>
<dbReference type="Proteomes" id="UP000034667">
    <property type="component" value="Unassembled WGS sequence"/>
</dbReference>
<evidence type="ECO:0000313" key="71">
    <source>
        <dbReference type="Proteomes" id="UP000034243"/>
    </source>
</evidence>
<evidence type="ECO:0000313" key="78">
    <source>
        <dbReference type="Proteomes" id="UP000034468"/>
    </source>
</evidence>
<proteinExistence type="predicted"/>
<dbReference type="Proteomes" id="UP000034597">
    <property type="component" value="Unassembled WGS sequence"/>
</dbReference>
<dbReference type="EMBL" id="JJPD01000095">
    <property type="protein sequence ID" value="KKG41438.1"/>
    <property type="molecule type" value="Genomic_DNA"/>
</dbReference>
<dbReference type="EMBL" id="JJQB01000024">
    <property type="protein sequence ID" value="KKH22772.1"/>
    <property type="molecule type" value="Genomic_DNA"/>
</dbReference>
<evidence type="ECO:0000313" key="53">
    <source>
        <dbReference type="Proteomes" id="UP000033864"/>
    </source>
</evidence>
<dbReference type="EMBL" id="JJPU01000028">
    <property type="protein sequence ID" value="KKH01591.1"/>
    <property type="molecule type" value="Genomic_DNA"/>
</dbReference>
<dbReference type="Proteomes" id="UP000034064">
    <property type="component" value="Unassembled WGS sequence"/>
</dbReference>
<dbReference type="EMBL" id="JJQM01000084">
    <property type="protein sequence ID" value="KKH55186.1"/>
    <property type="molecule type" value="Genomic_DNA"/>
</dbReference>
<evidence type="ECO:0000313" key="29">
    <source>
        <dbReference type="EMBL" id="KKH24805.1"/>
    </source>
</evidence>
<evidence type="ECO:0000313" key="13">
    <source>
        <dbReference type="EMBL" id="KKG71359.1"/>
    </source>
</evidence>
<dbReference type="EMBL" id="JJQN01000081">
    <property type="protein sequence ID" value="KKH60068.1"/>
    <property type="molecule type" value="Genomic_DNA"/>
</dbReference>
<dbReference type="Proteomes" id="UP000034338">
    <property type="component" value="Unassembled WGS sequence"/>
</dbReference>
<evidence type="ECO:0000313" key="56">
    <source>
        <dbReference type="Proteomes" id="UP000033889"/>
    </source>
</evidence>
<dbReference type="EMBL" id="JJOS01000062">
    <property type="protein sequence ID" value="KKG02827.1"/>
    <property type="molecule type" value="Genomic_DNA"/>
</dbReference>
<evidence type="ECO:0000313" key="87">
    <source>
        <dbReference type="Proteomes" id="UP000034672"/>
    </source>
</evidence>
<evidence type="ECO:0000313" key="80">
    <source>
        <dbReference type="Proteomes" id="UP000034566"/>
    </source>
</evidence>
<evidence type="ECO:0000313" key="37">
    <source>
        <dbReference type="EMBL" id="KKH60068.1"/>
    </source>
</evidence>
<dbReference type="Proteomes" id="UP000034950">
    <property type="component" value="Unassembled WGS sequence"/>
</dbReference>
<dbReference type="Proteomes" id="UP000034409">
    <property type="component" value="Unassembled WGS sequence"/>
</dbReference>
<dbReference type="EMBL" id="JJPY01000017">
    <property type="protein sequence ID" value="KKH11598.1"/>
    <property type="molecule type" value="Genomic_DNA"/>
</dbReference>
<dbReference type="EMBL" id="JJQT01000253">
    <property type="protein sequence ID" value="KKH71731.1"/>
    <property type="molecule type" value="Genomic_DNA"/>
</dbReference>
<dbReference type="Proteomes" id="UP000034047">
    <property type="component" value="Unassembled WGS sequence"/>
</dbReference>
<dbReference type="EMBL" id="JJPE01000177">
    <property type="protein sequence ID" value="KKG38889.1"/>
    <property type="molecule type" value="Genomic_DNA"/>
</dbReference>
<dbReference type="Proteomes" id="UP000034758">
    <property type="component" value="Unassembled WGS sequence"/>
</dbReference>
<evidence type="ECO:0000313" key="2">
    <source>
        <dbReference type="EMBL" id="KKG02406.1"/>
    </source>
</evidence>
<dbReference type="Proteomes" id="UP000034232">
    <property type="component" value="Unassembled WGS sequence"/>
</dbReference>
<dbReference type="Proteomes" id="UP000034387">
    <property type="component" value="Unassembled WGS sequence"/>
</dbReference>
<dbReference type="EMBL" id="JJPF01000064">
    <property type="protein sequence ID" value="KKG43449.1"/>
    <property type="molecule type" value="Genomic_DNA"/>
</dbReference>
<dbReference type="Proteomes" id="UP000034547">
    <property type="component" value="Unassembled WGS sequence"/>
</dbReference>
<evidence type="ECO:0000313" key="40">
    <source>
        <dbReference type="EMBL" id="KKH67169.1"/>
    </source>
</evidence>
<dbReference type="Proteomes" id="UP000034151">
    <property type="component" value="Unassembled WGS sequence"/>
</dbReference>
<dbReference type="EMBL" id="JJQE01000158">
    <property type="protein sequence ID" value="KKH24805.1"/>
    <property type="molecule type" value="Genomic_DNA"/>
</dbReference>
<dbReference type="Proteomes" id="UP000034842">
    <property type="component" value="Unassembled WGS sequence"/>
</dbReference>
<dbReference type="Proteomes" id="UP000033814">
    <property type="component" value="Unassembled WGS sequence"/>
</dbReference>
<evidence type="ECO:0000313" key="44">
    <source>
        <dbReference type="EMBL" id="KKH80395.1"/>
    </source>
</evidence>
<evidence type="ECO:0000313" key="27">
    <source>
        <dbReference type="EMBL" id="KKH22772.1"/>
    </source>
</evidence>
<dbReference type="EMBL" id="JJRA01000091">
    <property type="protein sequence ID" value="KKI03093.1"/>
    <property type="molecule type" value="Genomic_DNA"/>
</dbReference>
<dbReference type="EMBL" id="JJQR01000009">
    <property type="protein sequence ID" value="KKH78982.1"/>
    <property type="molecule type" value="Genomic_DNA"/>
</dbReference>
<dbReference type="AlphaFoldDB" id="A0A0F8GQT3"/>
<dbReference type="EMBL" id="JJQX01000070">
    <property type="protein sequence ID" value="KKH96956.1"/>
    <property type="molecule type" value="Genomic_DNA"/>
</dbReference>
<dbReference type="EMBL" id="JJQH01000178">
    <property type="protein sequence ID" value="KKH35192.1"/>
    <property type="molecule type" value="Genomic_DNA"/>
</dbReference>
<dbReference type="EMBL" id="JJPW01000023">
    <property type="protein sequence ID" value="KKH02874.1"/>
    <property type="molecule type" value="Genomic_DNA"/>
</dbReference>
<evidence type="ECO:0000313" key="77">
    <source>
        <dbReference type="Proteomes" id="UP000034450"/>
    </source>
</evidence>
<dbReference type="EMBL" id="JJPK01000102">
    <property type="protein sequence ID" value="KKG59487.1"/>
    <property type="molecule type" value="Genomic_DNA"/>
</dbReference>
<evidence type="ECO:0000313" key="58">
    <source>
        <dbReference type="Proteomes" id="UP000033987"/>
    </source>
</evidence>
<protein>
    <submittedName>
        <fullName evidence="7">Uncharacterized protein</fullName>
    </submittedName>
</protein>
<dbReference type="Proteomes" id="UP000034817">
    <property type="component" value="Unassembled WGS sequence"/>
</dbReference>
<evidence type="ECO:0000313" key="9">
    <source>
        <dbReference type="EMBL" id="KKG52315.1"/>
    </source>
</evidence>
<evidence type="ECO:0000313" key="55">
    <source>
        <dbReference type="Proteomes" id="UP000033885"/>
    </source>
</evidence>
<evidence type="ECO:0000313" key="86">
    <source>
        <dbReference type="Proteomes" id="UP000034668"/>
    </source>
</evidence>
<dbReference type="Proteomes" id="UP000034692">
    <property type="component" value="Unassembled WGS sequence"/>
</dbReference>
<dbReference type="EMBL" id="JJPV01000066">
    <property type="protein sequence ID" value="KKG99628.1"/>
    <property type="molecule type" value="Genomic_DNA"/>
</dbReference>
<evidence type="ECO:0000313" key="65">
    <source>
        <dbReference type="Proteomes" id="UP000034142"/>
    </source>
</evidence>
<dbReference type="EMBL" id="JJQG01000171">
    <property type="protein sequence ID" value="KKH33634.1"/>
    <property type="molecule type" value="Genomic_DNA"/>
</dbReference>
<dbReference type="EMBL" id="JJOU01000096">
    <property type="protein sequence ID" value="KKG14942.1"/>
    <property type="molecule type" value="Genomic_DNA"/>
</dbReference>
<evidence type="ECO:0000313" key="82">
    <source>
        <dbReference type="Proteomes" id="UP000034578"/>
    </source>
</evidence>
<dbReference type="Proteomes" id="UP000034925">
    <property type="component" value="Unassembled WGS sequence"/>
</dbReference>
<evidence type="ECO:0000313" key="46">
    <source>
        <dbReference type="EMBL" id="KKH87059.1"/>
    </source>
</evidence>
<dbReference type="Proteomes" id="UP000034450">
    <property type="component" value="Unassembled WGS sequence"/>
</dbReference>
<evidence type="ECO:0000313" key="11">
    <source>
        <dbReference type="EMBL" id="KKG55641.1"/>
    </source>
</evidence>
<dbReference type="Proteomes" id="UP000033864">
    <property type="component" value="Unassembled WGS sequence"/>
</dbReference>
<evidence type="ECO:0000313" key="84">
    <source>
        <dbReference type="Proteomes" id="UP000034657"/>
    </source>
</evidence>
<evidence type="ECO:0000313" key="75">
    <source>
        <dbReference type="Proteomes" id="UP000034387"/>
    </source>
</evidence>
<dbReference type="EMBL" id="JJPG01000076">
    <property type="protein sequence ID" value="KKG52315.1"/>
    <property type="molecule type" value="Genomic_DNA"/>
</dbReference>
<dbReference type="EMBL" id="JJQQ01000166">
    <property type="protein sequence ID" value="KKH63778.1"/>
    <property type="molecule type" value="Genomic_DNA"/>
</dbReference>
<evidence type="ECO:0000313" key="42">
    <source>
        <dbReference type="EMBL" id="KKH76779.1"/>
    </source>
</evidence>
<evidence type="ECO:0000313" key="21">
    <source>
        <dbReference type="EMBL" id="KKH01591.1"/>
    </source>
</evidence>
<evidence type="ECO:0000313" key="15">
    <source>
        <dbReference type="EMBL" id="KKG78682.1"/>
    </source>
</evidence>
<evidence type="ECO:0000313" key="92">
    <source>
        <dbReference type="Proteomes" id="UP000034820"/>
    </source>
</evidence>
<dbReference type="Proteomes" id="UP000034253">
    <property type="component" value="Unassembled WGS sequence"/>
</dbReference>
<evidence type="ECO:0000313" key="38">
    <source>
        <dbReference type="EMBL" id="KKH60764.1"/>
    </source>
</evidence>
<accession>A0A0F8GQT3</accession>
<evidence type="ECO:0000313" key="30">
    <source>
        <dbReference type="EMBL" id="KKH27356.1"/>
    </source>
</evidence>
<evidence type="ECO:0000313" key="68">
    <source>
        <dbReference type="Proteomes" id="UP000034188"/>
    </source>
</evidence>
<evidence type="ECO:0000313" key="96">
    <source>
        <dbReference type="Proteomes" id="UP000034925"/>
    </source>
</evidence>
<evidence type="ECO:0000313" key="83">
    <source>
        <dbReference type="Proteomes" id="UP000034597"/>
    </source>
</evidence>
<dbReference type="Proteomes" id="UP000034142">
    <property type="component" value="Unassembled WGS sequence"/>
</dbReference>
<dbReference type="Proteomes" id="UP000034657">
    <property type="component" value="Unassembled WGS sequence"/>
</dbReference>
<evidence type="ECO:0000313" key="81">
    <source>
        <dbReference type="Proteomes" id="UP000034577"/>
    </source>
</evidence>